<evidence type="ECO:0000313" key="2">
    <source>
        <dbReference type="EMBL" id="CAF0833399.1"/>
    </source>
</evidence>
<feature type="compositionally biased region" description="Low complexity" evidence="1">
    <location>
        <begin position="202"/>
        <end position="212"/>
    </location>
</feature>
<comment type="caution">
    <text evidence="3">The sequence shown here is derived from an EMBL/GenBank/DDBJ whole genome shotgun (WGS) entry which is preliminary data.</text>
</comment>
<protein>
    <submittedName>
        <fullName evidence="3">Uncharacterized protein</fullName>
    </submittedName>
</protein>
<dbReference type="EMBL" id="CAJNOJ010000102">
    <property type="protein sequence ID" value="CAF1113011.1"/>
    <property type="molecule type" value="Genomic_DNA"/>
</dbReference>
<name>A0A814PZ60_ADIRI</name>
<evidence type="ECO:0000313" key="5">
    <source>
        <dbReference type="Proteomes" id="UP000663852"/>
    </source>
</evidence>
<keyword evidence="4" id="KW-1185">Reference proteome</keyword>
<evidence type="ECO:0000313" key="4">
    <source>
        <dbReference type="Proteomes" id="UP000663828"/>
    </source>
</evidence>
<sequence length="212" mass="22590">MSTTPGLGAFNRDKVANKFGIQLKPKDAPSTKRPSTSAIDYKPTATTSTTTAATTGLSIVSKNKTINDFRTEKNTNGFLSTSNHSPVSKPIPDKVSTSKSTSNLLNTSVESQRKNSLTTNVNHSTTKSREPSPAPLKRAVSPAPPVKKPTTSSPKTEAQIEHQKDQPLYRRQLSKPLENHSSTANVPATTTTTTKTPPPVASPAASTGSLRR</sequence>
<feature type="compositionally biased region" description="Low complexity" evidence="1">
    <location>
        <begin position="181"/>
        <end position="195"/>
    </location>
</feature>
<dbReference type="Proteomes" id="UP000663828">
    <property type="component" value="Unassembled WGS sequence"/>
</dbReference>
<dbReference type="AlphaFoldDB" id="A0A814PZ60"/>
<feature type="compositionally biased region" description="Polar residues" evidence="1">
    <location>
        <begin position="74"/>
        <end position="86"/>
    </location>
</feature>
<feature type="region of interest" description="Disordered" evidence="1">
    <location>
        <begin position="1"/>
        <end position="212"/>
    </location>
</feature>
<gene>
    <name evidence="3" type="ORF">EDS130_LOCUS20626</name>
    <name evidence="2" type="ORF">XAT740_LOCUS4581</name>
</gene>
<feature type="compositionally biased region" description="Polar residues" evidence="1">
    <location>
        <begin position="114"/>
        <end position="125"/>
    </location>
</feature>
<dbReference type="OrthoDB" id="10038851at2759"/>
<feature type="compositionally biased region" description="Low complexity" evidence="1">
    <location>
        <begin position="44"/>
        <end position="55"/>
    </location>
</feature>
<proteinExistence type="predicted"/>
<dbReference type="EMBL" id="CAJNOR010000189">
    <property type="protein sequence ID" value="CAF0833399.1"/>
    <property type="molecule type" value="Genomic_DNA"/>
</dbReference>
<dbReference type="Proteomes" id="UP000663852">
    <property type="component" value="Unassembled WGS sequence"/>
</dbReference>
<evidence type="ECO:0000313" key="3">
    <source>
        <dbReference type="EMBL" id="CAF1113011.1"/>
    </source>
</evidence>
<feature type="compositionally biased region" description="Basic and acidic residues" evidence="1">
    <location>
        <begin position="158"/>
        <end position="168"/>
    </location>
</feature>
<organism evidence="3 5">
    <name type="scientific">Adineta ricciae</name>
    <name type="common">Rotifer</name>
    <dbReference type="NCBI Taxonomy" id="249248"/>
    <lineage>
        <taxon>Eukaryota</taxon>
        <taxon>Metazoa</taxon>
        <taxon>Spiralia</taxon>
        <taxon>Gnathifera</taxon>
        <taxon>Rotifera</taxon>
        <taxon>Eurotatoria</taxon>
        <taxon>Bdelloidea</taxon>
        <taxon>Adinetida</taxon>
        <taxon>Adinetidae</taxon>
        <taxon>Adineta</taxon>
    </lineage>
</organism>
<evidence type="ECO:0000256" key="1">
    <source>
        <dbReference type="SAM" id="MobiDB-lite"/>
    </source>
</evidence>
<feature type="compositionally biased region" description="Low complexity" evidence="1">
    <location>
        <begin position="94"/>
        <end position="109"/>
    </location>
</feature>
<accession>A0A814PZ60</accession>
<reference evidence="3" key="1">
    <citation type="submission" date="2021-02" db="EMBL/GenBank/DDBJ databases">
        <authorList>
            <person name="Nowell W R."/>
        </authorList>
    </citation>
    <scope>NUCLEOTIDE SEQUENCE</scope>
</reference>